<dbReference type="InterPro" id="IPR016039">
    <property type="entry name" value="Thiolase-like"/>
</dbReference>
<dbReference type="InterPro" id="IPR002155">
    <property type="entry name" value="Thiolase"/>
</dbReference>
<dbReference type="Gene3D" id="3.40.47.10">
    <property type="match status" value="1"/>
</dbReference>
<evidence type="ECO:0000259" key="1">
    <source>
        <dbReference type="Pfam" id="PF22691"/>
    </source>
</evidence>
<organism evidence="2 3">
    <name type="scientific">Mycolicibacterium vanbaalenii</name>
    <name type="common">Mycobacterium vanbaalenii</name>
    <dbReference type="NCBI Taxonomy" id="110539"/>
    <lineage>
        <taxon>Bacteria</taxon>
        <taxon>Bacillati</taxon>
        <taxon>Actinomycetota</taxon>
        <taxon>Actinomycetes</taxon>
        <taxon>Mycobacteriales</taxon>
        <taxon>Mycobacteriaceae</taxon>
        <taxon>Mycolicibacterium</taxon>
    </lineage>
</organism>
<dbReference type="PIRSF" id="PIRSF000429">
    <property type="entry name" value="Ac-CoA_Ac_transf"/>
    <property type="match status" value="1"/>
</dbReference>
<dbReference type="PANTHER" id="PTHR42870">
    <property type="entry name" value="ACETYL-COA C-ACETYLTRANSFERASE"/>
    <property type="match status" value="1"/>
</dbReference>
<dbReference type="PANTHER" id="PTHR42870:SF1">
    <property type="entry name" value="NON-SPECIFIC LIPID-TRANSFER PROTEIN-LIKE 2"/>
    <property type="match status" value="1"/>
</dbReference>
<dbReference type="CDD" id="cd00829">
    <property type="entry name" value="SCP-x_thiolase"/>
    <property type="match status" value="1"/>
</dbReference>
<name>A0A5S9MPG8_MYCVN</name>
<proteinExistence type="predicted"/>
<evidence type="ECO:0000313" key="3">
    <source>
        <dbReference type="Proteomes" id="UP000430146"/>
    </source>
</evidence>
<dbReference type="OrthoDB" id="9785768at2"/>
<reference evidence="2 3" key="1">
    <citation type="submission" date="2019-11" db="EMBL/GenBank/DDBJ databases">
        <authorList>
            <person name="Holert J."/>
        </authorList>
    </citation>
    <scope>NUCLEOTIDE SEQUENCE [LARGE SCALE GENOMIC DNA]</scope>
    <source>
        <strain evidence="2">BC8_1</strain>
    </source>
</reference>
<feature type="domain" description="Thiolase C-terminal" evidence="1">
    <location>
        <begin position="278"/>
        <end position="389"/>
    </location>
</feature>
<evidence type="ECO:0000313" key="2">
    <source>
        <dbReference type="EMBL" id="CAA0078911.1"/>
    </source>
</evidence>
<accession>A0A5S9MPG8</accession>
<dbReference type="AlphaFoldDB" id="A0A5S9MPG8"/>
<protein>
    <recommendedName>
        <fullName evidence="1">Thiolase C-terminal domain-containing protein</fullName>
    </recommendedName>
</protein>
<dbReference type="InterPro" id="IPR055140">
    <property type="entry name" value="Thiolase_C_2"/>
</dbReference>
<sequence length="392" mass="41767">MTSPLTDRVIISGVGQSDIGRRLGRDPLQLTVDACLAAVTDAGLTLADIDGLTTYPGASMAGRGFSGAGIREIHDALGIKPNWVAGGVEYPGQLGAVVDAMLAVAGGLADHVLCWRSIWEGTAQGSGRRRGYSTPEGTKAAGQLGWQLPYGASAANLAGLQIRTRMHRFGLTREQLGQIAVVQRRHAALNPKAVYRDPIDLDTYLEARMVSDPLCMYDCDIACDGATAFVISRAEHAASLQHPPVVVEALDCAHRDRFLWEGGEDIARISSRWSRIWERTDFSPGDVDYASLYDGFSVFVLCWLEDFGLCEFGESGEFVADPRRISLAGELPINSGGGQLSGGRLHGFGHLHEACLQIRGEAGERQVKDAGLAAVGVGAANSGTTAMLLRTC</sequence>
<dbReference type="RefSeq" id="WP_159228455.1">
    <property type="nucleotide sequence ID" value="NZ_CACSIP010000001.1"/>
</dbReference>
<keyword evidence="3" id="KW-1185">Reference proteome</keyword>
<dbReference type="SUPFAM" id="SSF53901">
    <property type="entry name" value="Thiolase-like"/>
    <property type="match status" value="2"/>
</dbReference>
<gene>
    <name evidence="2" type="ORF">AELLOGFF_00088</name>
</gene>
<dbReference type="Pfam" id="PF22691">
    <property type="entry name" value="Thiolase_C_1"/>
    <property type="match status" value="1"/>
</dbReference>
<dbReference type="GO" id="GO:0016747">
    <property type="term" value="F:acyltransferase activity, transferring groups other than amino-acyl groups"/>
    <property type="evidence" value="ECO:0007669"/>
    <property type="project" value="InterPro"/>
</dbReference>
<dbReference type="EMBL" id="CACSIP010000001">
    <property type="protein sequence ID" value="CAA0078911.1"/>
    <property type="molecule type" value="Genomic_DNA"/>
</dbReference>
<dbReference type="Proteomes" id="UP000430146">
    <property type="component" value="Unassembled WGS sequence"/>
</dbReference>